<evidence type="ECO:0000313" key="1">
    <source>
        <dbReference type="EMBL" id="BDI30524.1"/>
    </source>
</evidence>
<proteinExistence type="predicted"/>
<accession>A0A402CVS9</accession>
<dbReference type="InterPro" id="IPR001119">
    <property type="entry name" value="SLH_dom"/>
</dbReference>
<dbReference type="PROSITE" id="PS51272">
    <property type="entry name" value="SLH"/>
    <property type="match status" value="1"/>
</dbReference>
<dbReference type="InterPro" id="IPR051465">
    <property type="entry name" value="Cell_Envelope_Struct_Comp"/>
</dbReference>
<protein>
    <submittedName>
        <fullName evidence="1">Uncharacterized protein</fullName>
    </submittedName>
</protein>
<name>A0A402CVS9_9BACT</name>
<organism evidence="1 2">
    <name type="scientific">Capsulimonas corticalis</name>
    <dbReference type="NCBI Taxonomy" id="2219043"/>
    <lineage>
        <taxon>Bacteria</taxon>
        <taxon>Bacillati</taxon>
        <taxon>Armatimonadota</taxon>
        <taxon>Armatimonadia</taxon>
        <taxon>Capsulimonadales</taxon>
        <taxon>Capsulimonadaceae</taxon>
        <taxon>Capsulimonas</taxon>
    </lineage>
</organism>
<dbReference type="Proteomes" id="UP000287394">
    <property type="component" value="Chromosome"/>
</dbReference>
<sequence>MPRTPLIRCVSICIGLTALGGLSTISAAHASPRKTSAAKPQSHPSEAPPAGRKTVASSGDARAQFPDVPPGHWAAQAVRDLQLKGVVVGYPGGRF</sequence>
<dbReference type="AlphaFoldDB" id="A0A402CVS9"/>
<gene>
    <name evidence="1" type="ORF">CCAX7_25750</name>
</gene>
<reference evidence="1 2" key="1">
    <citation type="journal article" date="2019" name="Int. J. Syst. Evol. Microbiol.">
        <title>Capsulimonas corticalis gen. nov., sp. nov., an aerobic capsulated bacterium, of a novel bacterial order, Capsulimonadales ord. nov., of the class Armatimonadia of the phylum Armatimonadetes.</title>
        <authorList>
            <person name="Li J."/>
            <person name="Kudo C."/>
            <person name="Tonouchi A."/>
        </authorList>
    </citation>
    <scope>NUCLEOTIDE SEQUENCE [LARGE SCALE GENOMIC DNA]</scope>
    <source>
        <strain evidence="1 2">AX-7</strain>
    </source>
</reference>
<dbReference type="PANTHER" id="PTHR43308">
    <property type="entry name" value="OUTER MEMBRANE PROTEIN ALPHA-RELATED"/>
    <property type="match status" value="1"/>
</dbReference>
<dbReference type="KEGG" id="ccot:CCAX7_25750"/>
<dbReference type="OrthoDB" id="5845122at2"/>
<evidence type="ECO:0000313" key="2">
    <source>
        <dbReference type="Proteomes" id="UP000287394"/>
    </source>
</evidence>
<keyword evidence="2" id="KW-1185">Reference proteome</keyword>
<dbReference type="EMBL" id="AP025739">
    <property type="protein sequence ID" value="BDI30524.1"/>
    <property type="molecule type" value="Genomic_DNA"/>
</dbReference>